<proteinExistence type="predicted"/>
<dbReference type="AlphaFoldDB" id="B1VZJ5"/>
<feature type="region of interest" description="Disordered" evidence="1">
    <location>
        <begin position="273"/>
        <end position="299"/>
    </location>
</feature>
<dbReference type="PANTHER" id="PTHR43845">
    <property type="entry name" value="BLR5969 PROTEIN"/>
    <property type="match status" value="1"/>
</dbReference>
<protein>
    <submittedName>
        <fullName evidence="2">Uncharacterized protein</fullName>
    </submittedName>
</protein>
<dbReference type="KEGG" id="sgr:SGR_5291"/>
<dbReference type="PANTHER" id="PTHR43845:SF1">
    <property type="entry name" value="BLR5969 PROTEIN"/>
    <property type="match status" value="1"/>
</dbReference>
<dbReference type="Proteomes" id="UP000001685">
    <property type="component" value="Chromosome"/>
</dbReference>
<sequence>MTRHYPTDLLLAVSSLQRDLADDASSPVARLLKEADLLELGPLLDGDALAQALDEGLGGLSQFPWRPLVDTDDVWEHEPVGHVVLDDDRAGNTLRGLLLSWATGNAVTVRTSRPALWQAVFEVVRGPGFPLPAASTAMPGAAVAGVVVRVPDLVVSSDGATAPSGELFAAAGRPGTPSVRIRPASGQDGPRAPVADIDCRAPWFRELFTSTYLAGTTLDAARRADPESASRRDARLRYLVGMARRTPHYRDLPRIDGVADLGRLPVLEKETLEAKSLPRSPELSSGALPSGEVLRSGASSGDPRYIVYARTDWENMVREAIPLLRALGIGNGDRVLNALVGGGLYGGLMTTASELSRMPVEAFSAGQQVTADLMLTLVRDFSVNVLLGQPALVLPLLREARRRDPSLRLEKVVYGGTPMTESDKQWLRDELGTRSITSILAANDGAQIGYQCDRLGGTLHHVNDDYNLVEVVDEDGVPLPDGETGHLLITAMQKFEGPLIRYRIGDIGRLTSYDCPCGIPGRVLEYLGRSDGLLKFKSATVYHGDLLAALEEFRVSQLQAELVTRSGTETLVLRTESREDLDEDVVRSALVAAFPVLGDSHLYDDGLRMFELVVECHPEGALPRNPVSGKIRTTLDRRLN</sequence>
<dbReference type="PATRIC" id="fig|455632.4.peg.5421"/>
<dbReference type="Gene3D" id="3.40.50.12780">
    <property type="entry name" value="N-terminal domain of ligase-like"/>
    <property type="match status" value="1"/>
</dbReference>
<evidence type="ECO:0000313" key="3">
    <source>
        <dbReference type="Proteomes" id="UP000001685"/>
    </source>
</evidence>
<dbReference type="RefSeq" id="WP_012381222.1">
    <property type="nucleotide sequence ID" value="NC_010572.1"/>
</dbReference>
<name>B1VZJ5_STRGG</name>
<dbReference type="eggNOG" id="COG1541">
    <property type="taxonomic scope" value="Bacteria"/>
</dbReference>
<dbReference type="EMBL" id="AP009493">
    <property type="protein sequence ID" value="BAG22120.1"/>
    <property type="molecule type" value="Genomic_DNA"/>
</dbReference>
<dbReference type="SUPFAM" id="SSF56801">
    <property type="entry name" value="Acetyl-CoA synthetase-like"/>
    <property type="match status" value="1"/>
</dbReference>
<accession>B1VZJ5</accession>
<gene>
    <name evidence="2" type="ordered locus">SGR_5291</name>
</gene>
<organism evidence="2 3">
    <name type="scientific">Streptomyces griseus subsp. griseus (strain JCM 4626 / CBS 651.72 / NBRC 13350 / KCC S-0626 / ISP 5235)</name>
    <dbReference type="NCBI Taxonomy" id="455632"/>
    <lineage>
        <taxon>Bacteria</taxon>
        <taxon>Bacillati</taxon>
        <taxon>Actinomycetota</taxon>
        <taxon>Actinomycetes</taxon>
        <taxon>Kitasatosporales</taxon>
        <taxon>Streptomycetaceae</taxon>
        <taxon>Streptomyces</taxon>
    </lineage>
</organism>
<reference evidence="3" key="1">
    <citation type="journal article" date="2008" name="J. Bacteriol.">
        <title>Genome sequence of the streptomycin-producing microorganism Streptomyces griseus IFO 13350.</title>
        <authorList>
            <person name="Ohnishi Y."/>
            <person name="Ishikawa J."/>
            <person name="Hara H."/>
            <person name="Suzuki H."/>
            <person name="Ikenoya M."/>
            <person name="Ikeda H."/>
            <person name="Yamashita A."/>
            <person name="Hattori M."/>
            <person name="Horinouchi S."/>
        </authorList>
    </citation>
    <scope>NUCLEOTIDE SEQUENCE [LARGE SCALE GENOMIC DNA]</scope>
    <source>
        <strain evidence="3">JCM 4626 / NBRC 13350</strain>
    </source>
</reference>
<dbReference type="HOGENOM" id="CLU_427522_0_0_11"/>
<dbReference type="InterPro" id="IPR042099">
    <property type="entry name" value="ANL_N_sf"/>
</dbReference>
<evidence type="ECO:0000256" key="1">
    <source>
        <dbReference type="SAM" id="MobiDB-lite"/>
    </source>
</evidence>
<evidence type="ECO:0000313" key="2">
    <source>
        <dbReference type="EMBL" id="BAG22120.1"/>
    </source>
</evidence>